<dbReference type="Proteomes" id="UP001470230">
    <property type="component" value="Unassembled WGS sequence"/>
</dbReference>
<sequence>MKKTKMQVSLVINSIVLHDSIISKIDSSNMIKLGLTQKPPIFKQEYIINNLQGLHDINHEFKLNNTPKVIKEVKLSIRKVEKKWCFENLFKFGFKRDNTKENCFTGRPNEKNNTNIQYEYEQLANSLLGICTINVESLEKGVNNQIRAEIMSKRDQKVIGYAHIGIYKWNDIDYTQVLCQSKDDIFSKKIHFEDPGCSVLEKK</sequence>
<dbReference type="EMBL" id="JAPFFF010000010">
    <property type="protein sequence ID" value="KAK8881276.1"/>
    <property type="molecule type" value="Genomic_DNA"/>
</dbReference>
<protein>
    <submittedName>
        <fullName evidence="1">Uncharacterized protein</fullName>
    </submittedName>
</protein>
<name>A0ABR2JQV6_9EUKA</name>
<keyword evidence="2" id="KW-1185">Reference proteome</keyword>
<evidence type="ECO:0000313" key="2">
    <source>
        <dbReference type="Proteomes" id="UP001470230"/>
    </source>
</evidence>
<gene>
    <name evidence="1" type="ORF">M9Y10_004010</name>
</gene>
<accession>A0ABR2JQV6</accession>
<organism evidence="1 2">
    <name type="scientific">Tritrichomonas musculus</name>
    <dbReference type="NCBI Taxonomy" id="1915356"/>
    <lineage>
        <taxon>Eukaryota</taxon>
        <taxon>Metamonada</taxon>
        <taxon>Parabasalia</taxon>
        <taxon>Tritrichomonadida</taxon>
        <taxon>Tritrichomonadidae</taxon>
        <taxon>Tritrichomonas</taxon>
    </lineage>
</organism>
<reference evidence="1 2" key="1">
    <citation type="submission" date="2024-04" db="EMBL/GenBank/DDBJ databases">
        <title>Tritrichomonas musculus Genome.</title>
        <authorList>
            <person name="Alves-Ferreira E."/>
            <person name="Grigg M."/>
            <person name="Lorenzi H."/>
            <person name="Galac M."/>
        </authorList>
    </citation>
    <scope>NUCLEOTIDE SEQUENCE [LARGE SCALE GENOMIC DNA]</scope>
    <source>
        <strain evidence="1 2">EAF2021</strain>
    </source>
</reference>
<comment type="caution">
    <text evidence="1">The sequence shown here is derived from an EMBL/GenBank/DDBJ whole genome shotgun (WGS) entry which is preliminary data.</text>
</comment>
<proteinExistence type="predicted"/>
<evidence type="ECO:0000313" key="1">
    <source>
        <dbReference type="EMBL" id="KAK8881276.1"/>
    </source>
</evidence>